<evidence type="ECO:0000256" key="3">
    <source>
        <dbReference type="SAM" id="Phobius"/>
    </source>
</evidence>
<comment type="caution">
    <text evidence="5">The sequence shown here is derived from an EMBL/GenBank/DDBJ whole genome shotgun (WGS) entry which is preliminary data.</text>
</comment>
<dbReference type="EMBL" id="JAVREP010000008">
    <property type="protein sequence ID" value="MDT0329560.1"/>
    <property type="molecule type" value="Genomic_DNA"/>
</dbReference>
<feature type="compositionally biased region" description="Low complexity" evidence="2">
    <location>
        <begin position="333"/>
        <end position="343"/>
    </location>
</feature>
<name>A0ABU2MAE6_9ACTN</name>
<dbReference type="RefSeq" id="WP_311512203.1">
    <property type="nucleotide sequence ID" value="NZ_JAVREP010000008.1"/>
</dbReference>
<evidence type="ECO:0000259" key="4">
    <source>
        <dbReference type="Pfam" id="PF14257"/>
    </source>
</evidence>
<keyword evidence="6" id="KW-1185">Reference proteome</keyword>
<feature type="transmembrane region" description="Helical" evidence="3">
    <location>
        <begin position="277"/>
        <end position="299"/>
    </location>
</feature>
<evidence type="ECO:0000256" key="1">
    <source>
        <dbReference type="SAM" id="Coils"/>
    </source>
</evidence>
<keyword evidence="3" id="KW-1133">Transmembrane helix</keyword>
<dbReference type="Proteomes" id="UP001183390">
    <property type="component" value="Unassembled WGS sequence"/>
</dbReference>
<dbReference type="Pfam" id="PF14257">
    <property type="entry name" value="DUF4349"/>
    <property type="match status" value="1"/>
</dbReference>
<feature type="coiled-coil region" evidence="1">
    <location>
        <begin position="158"/>
        <end position="229"/>
    </location>
</feature>
<protein>
    <submittedName>
        <fullName evidence="5">DUF4349 domain-containing protein</fullName>
    </submittedName>
</protein>
<dbReference type="InterPro" id="IPR025645">
    <property type="entry name" value="DUF4349"/>
</dbReference>
<proteinExistence type="predicted"/>
<evidence type="ECO:0000256" key="2">
    <source>
        <dbReference type="SAM" id="MobiDB-lite"/>
    </source>
</evidence>
<gene>
    <name evidence="5" type="ORF">RM479_14160</name>
</gene>
<organism evidence="5 6">
    <name type="scientific">Nocardiopsis lambiniae</name>
    <dbReference type="NCBI Taxonomy" id="3075539"/>
    <lineage>
        <taxon>Bacteria</taxon>
        <taxon>Bacillati</taxon>
        <taxon>Actinomycetota</taxon>
        <taxon>Actinomycetes</taxon>
        <taxon>Streptosporangiales</taxon>
        <taxon>Nocardiopsidaceae</taxon>
        <taxon>Nocardiopsis</taxon>
    </lineage>
</organism>
<accession>A0ABU2MAE6</accession>
<feature type="domain" description="DUF4349" evidence="4">
    <location>
        <begin position="86"/>
        <end position="295"/>
    </location>
</feature>
<keyword evidence="1" id="KW-0175">Coiled coil</keyword>
<keyword evidence="3" id="KW-0472">Membrane</keyword>
<reference evidence="6" key="1">
    <citation type="submission" date="2023-07" db="EMBL/GenBank/DDBJ databases">
        <title>30 novel species of actinomycetes from the DSMZ collection.</title>
        <authorList>
            <person name="Nouioui I."/>
        </authorList>
    </citation>
    <scope>NUCLEOTIDE SEQUENCE [LARGE SCALE GENOMIC DNA]</scope>
    <source>
        <strain evidence="6">DSM 44743</strain>
    </source>
</reference>
<keyword evidence="3" id="KW-0812">Transmembrane</keyword>
<evidence type="ECO:0000313" key="6">
    <source>
        <dbReference type="Proteomes" id="UP001183390"/>
    </source>
</evidence>
<sequence>MIISGSTPVRRFAGVMCAGLTALMVTSCGATLHSSDSSAGSSAEYAVPDAVEDGGFSEETGRAEDGAVEQEGGASGIDSDVVISDRELIHTAALTVRVDDVPEASERAKELTLAADGYVSSESLSTPKGGTPEAYLTLRIPHDDYEGALEELADLGDRSDLDRSVQDVTEEVADVESRIESSETALETLRGYLEEAENVDDLLRVEREVQDRQAELEALQARRKTLENEISYSTVHLVLMPPQTYIEEPSEESIGFLGGLERGWLALVSVFEGFAVALGWLLPFLAVLAVPVTALAWWLRSRVRRRRAAAPAPHPYPGVPVHTGAGGPGTAGADGTPAPEGGAVTPGREGTTEAAGTGEASEDGRDTDTDGPTAAER</sequence>
<evidence type="ECO:0000313" key="5">
    <source>
        <dbReference type="EMBL" id="MDT0329560.1"/>
    </source>
</evidence>
<feature type="region of interest" description="Disordered" evidence="2">
    <location>
        <begin position="309"/>
        <end position="377"/>
    </location>
</feature>